<keyword evidence="9" id="KW-1185">Reference proteome</keyword>
<comment type="caution">
    <text evidence="8">The sequence shown here is derived from an EMBL/GenBank/DDBJ whole genome shotgun (WGS) entry which is preliminary data.</text>
</comment>
<sequence>MLLCPLDGQANVAMPQEHDGPGQITNGYEGSESISSGSHQDGCDDLVSGFMYDMLQQEVISLRRLQQKKNEVLSSKEDEIKVSVLVKSPGWELRPNSKDQVEIKKAELKKSSNPPPPPYGSESRVTGGEAWAPGLVVVAMVVALMSLEKWICRFGGRLGGVIEGDMAVVALVDMASMRALVVMVAQVMVVVRDSGSGAGCGSGGGFLWWGSYGAGAGPTGRYHLYAR</sequence>
<evidence type="ECO:0000256" key="5">
    <source>
        <dbReference type="ARBA" id="ARBA00023054"/>
    </source>
</evidence>
<dbReference type="GO" id="GO:0005874">
    <property type="term" value="C:microtubule"/>
    <property type="evidence" value="ECO:0007669"/>
    <property type="project" value="UniProtKB-KW"/>
</dbReference>
<dbReference type="GO" id="GO:0007010">
    <property type="term" value="P:cytoskeleton organization"/>
    <property type="evidence" value="ECO:0007669"/>
    <property type="project" value="InterPro"/>
</dbReference>
<keyword evidence="4" id="KW-0493">Microtubule</keyword>
<comment type="similarity">
    <text evidence="2">Belongs to the MAP70 family.</text>
</comment>
<keyword evidence="3" id="KW-0963">Cytoplasm</keyword>
<evidence type="ECO:0000313" key="9">
    <source>
        <dbReference type="Proteomes" id="UP000636800"/>
    </source>
</evidence>
<feature type="region of interest" description="Disordered" evidence="7">
    <location>
        <begin position="12"/>
        <end position="40"/>
    </location>
</feature>
<reference evidence="8 9" key="1">
    <citation type="journal article" date="2020" name="Nat. Food">
        <title>A phased Vanilla planifolia genome enables genetic improvement of flavour and production.</title>
        <authorList>
            <person name="Hasing T."/>
            <person name="Tang H."/>
            <person name="Brym M."/>
            <person name="Khazi F."/>
            <person name="Huang T."/>
            <person name="Chambers A.H."/>
        </authorList>
    </citation>
    <scope>NUCLEOTIDE SEQUENCE [LARGE SCALE GENOMIC DNA]</scope>
    <source>
        <tissue evidence="8">Leaf</tissue>
    </source>
</reference>
<feature type="region of interest" description="Disordered" evidence="7">
    <location>
        <begin position="106"/>
        <end position="125"/>
    </location>
</feature>
<comment type="subcellular location">
    <subcellularLocation>
        <location evidence="1">Cytoplasm</location>
        <location evidence="1">Cytoskeleton</location>
    </subcellularLocation>
</comment>
<accession>A0A835Q566</accession>
<feature type="compositionally biased region" description="Low complexity" evidence="7">
    <location>
        <begin position="29"/>
        <end position="38"/>
    </location>
</feature>
<dbReference type="GO" id="GO:0008017">
    <property type="term" value="F:microtubule binding"/>
    <property type="evidence" value="ECO:0007669"/>
    <property type="project" value="InterPro"/>
</dbReference>
<evidence type="ECO:0000256" key="4">
    <source>
        <dbReference type="ARBA" id="ARBA00022701"/>
    </source>
</evidence>
<dbReference type="InterPro" id="IPR009768">
    <property type="entry name" value="MAP70"/>
</dbReference>
<dbReference type="Proteomes" id="UP000636800">
    <property type="component" value="Chromosome 10"/>
</dbReference>
<name>A0A835Q566_VANPL</name>
<keyword evidence="5" id="KW-0175">Coiled coil</keyword>
<evidence type="ECO:0000256" key="6">
    <source>
        <dbReference type="ARBA" id="ARBA00023212"/>
    </source>
</evidence>
<evidence type="ECO:0000256" key="7">
    <source>
        <dbReference type="SAM" id="MobiDB-lite"/>
    </source>
</evidence>
<organism evidence="8 9">
    <name type="scientific">Vanilla planifolia</name>
    <name type="common">Vanilla</name>
    <dbReference type="NCBI Taxonomy" id="51239"/>
    <lineage>
        <taxon>Eukaryota</taxon>
        <taxon>Viridiplantae</taxon>
        <taxon>Streptophyta</taxon>
        <taxon>Embryophyta</taxon>
        <taxon>Tracheophyta</taxon>
        <taxon>Spermatophyta</taxon>
        <taxon>Magnoliopsida</taxon>
        <taxon>Liliopsida</taxon>
        <taxon>Asparagales</taxon>
        <taxon>Orchidaceae</taxon>
        <taxon>Vanilloideae</taxon>
        <taxon>Vanilleae</taxon>
        <taxon>Vanilla</taxon>
    </lineage>
</organism>
<proteinExistence type="inferred from homology"/>
<evidence type="ECO:0000313" key="8">
    <source>
        <dbReference type="EMBL" id="KAG0464415.1"/>
    </source>
</evidence>
<gene>
    <name evidence="8" type="ORF">HPP92_020484</name>
</gene>
<dbReference type="EMBL" id="JADCNL010000010">
    <property type="protein sequence ID" value="KAG0464415.1"/>
    <property type="molecule type" value="Genomic_DNA"/>
</dbReference>
<evidence type="ECO:0000256" key="3">
    <source>
        <dbReference type="ARBA" id="ARBA00022490"/>
    </source>
</evidence>
<dbReference type="AlphaFoldDB" id="A0A835Q566"/>
<dbReference type="Pfam" id="PF07058">
    <property type="entry name" value="MAP70"/>
    <property type="match status" value="1"/>
</dbReference>
<evidence type="ECO:0000256" key="1">
    <source>
        <dbReference type="ARBA" id="ARBA00004245"/>
    </source>
</evidence>
<keyword evidence="6" id="KW-0206">Cytoskeleton</keyword>
<evidence type="ECO:0000256" key="2">
    <source>
        <dbReference type="ARBA" id="ARBA00008825"/>
    </source>
</evidence>
<protein>
    <submittedName>
        <fullName evidence="8">Uncharacterized protein</fullName>
    </submittedName>
</protein>
<dbReference type="OrthoDB" id="1652964at2759"/>